<evidence type="ECO:0000313" key="1">
    <source>
        <dbReference type="EMBL" id="KAH7849269.1"/>
    </source>
</evidence>
<reference evidence="1 2" key="1">
    <citation type="journal article" date="2021" name="Hortic Res">
        <title>High-quality reference genome and annotation aids understanding of berry development for evergreen blueberry (Vaccinium darrowii).</title>
        <authorList>
            <person name="Yu J."/>
            <person name="Hulse-Kemp A.M."/>
            <person name="Babiker E."/>
            <person name="Staton M."/>
        </authorList>
    </citation>
    <scope>NUCLEOTIDE SEQUENCE [LARGE SCALE GENOMIC DNA]</scope>
    <source>
        <strain evidence="2">cv. NJ 8807/NJ 8810</strain>
        <tissue evidence="1">Young leaf</tissue>
    </source>
</reference>
<dbReference type="Proteomes" id="UP000828048">
    <property type="component" value="Chromosome 7"/>
</dbReference>
<proteinExistence type="predicted"/>
<sequence length="476" mass="53285">MAVFAVHNCLLFSFFFHWILLLSLLLDFSLLVASHSSVVEFLPGFDGPLPFELETGYVGVDEWEDVQLFYYFAKSGSNPREDPLVLWLTGGPGCSSFTAFAYEVGPLNFKAVQDDGSLPKLVLNPNSWTKGASMIFVDLPVGTGFSYARTSAAAHSIDLQACAQAYEFMRKWLIDHPEFLSNPFYIAGDSYSGITIPTVAHQISDGNEVGIKPFINLKGYVLGNPVTFLHGDGNYAIPFAHAMGLISDELYESLQRNCEGEYMNVDPSNDVCWNDVQAYSQCISGLQHNQILEPQCGFASPKPRELFGKRRSLYDENPELLHPDQSLCAGNRVIGYRLSYSWLDNDSVREALHIEKGSIGQWIRCNYGVSYTSTITDSYQYHVKLSAKGYRSLIFSGDHDMIVPFLGTQAWIKSLNYSIVDDWRSWIVEGQVAGYTRSYSNGMTYATVKGGGHTAAEYKPFECSIMFKRWISHQPL</sequence>
<organism evidence="1 2">
    <name type="scientific">Vaccinium darrowii</name>
    <dbReference type="NCBI Taxonomy" id="229202"/>
    <lineage>
        <taxon>Eukaryota</taxon>
        <taxon>Viridiplantae</taxon>
        <taxon>Streptophyta</taxon>
        <taxon>Embryophyta</taxon>
        <taxon>Tracheophyta</taxon>
        <taxon>Spermatophyta</taxon>
        <taxon>Magnoliopsida</taxon>
        <taxon>eudicotyledons</taxon>
        <taxon>Gunneridae</taxon>
        <taxon>Pentapetalae</taxon>
        <taxon>asterids</taxon>
        <taxon>Ericales</taxon>
        <taxon>Ericaceae</taxon>
        <taxon>Vaccinioideae</taxon>
        <taxon>Vaccinieae</taxon>
        <taxon>Vaccinium</taxon>
    </lineage>
</organism>
<keyword evidence="2" id="KW-1185">Reference proteome</keyword>
<comment type="caution">
    <text evidence="1">The sequence shown here is derived from an EMBL/GenBank/DDBJ whole genome shotgun (WGS) entry which is preliminary data.</text>
</comment>
<name>A0ACB7Y867_9ERIC</name>
<protein>
    <submittedName>
        <fullName evidence="1">Uncharacterized protein</fullName>
    </submittedName>
</protein>
<evidence type="ECO:0000313" key="2">
    <source>
        <dbReference type="Proteomes" id="UP000828048"/>
    </source>
</evidence>
<accession>A0ACB7Y867</accession>
<dbReference type="EMBL" id="CM037157">
    <property type="protein sequence ID" value="KAH7849269.1"/>
    <property type="molecule type" value="Genomic_DNA"/>
</dbReference>
<gene>
    <name evidence="1" type="ORF">Vadar_015415</name>
</gene>